<dbReference type="AlphaFoldDB" id="A0A4S5CKY0"/>
<reference evidence="4 5" key="1">
    <citation type="submission" date="2019-04" db="EMBL/GenBank/DDBJ databases">
        <title>Draft genome sequences for three unisolated Alnus-infective Frankia Sp+ strains, AgTrS, AiOr and AvVan, the first sequenced Frankia strains able to sporulate in-planta.</title>
        <authorList>
            <person name="Bethencourt L."/>
            <person name="Vautrin F."/>
            <person name="Taib N."/>
            <person name="Dubost A."/>
            <person name="Castro-Garcia L."/>
            <person name="Imbaud O."/>
            <person name="Abrouk D."/>
            <person name="Fournier P."/>
            <person name="Briolay J."/>
            <person name="Nguyen A."/>
            <person name="Normand P."/>
            <person name="Fernandez M.P."/>
            <person name="Brochier-Armanet C."/>
            <person name="Herrera-Belaroussi A."/>
        </authorList>
    </citation>
    <scope>NUCLEOTIDE SEQUENCE [LARGE SCALE GENOMIC DNA]</scope>
    <source>
        <strain evidence="4 5">AvVan</strain>
    </source>
</reference>
<comment type="caution">
    <text evidence="4">The sequence shown here is derived from an EMBL/GenBank/DDBJ whole genome shotgun (WGS) entry which is preliminary data.</text>
</comment>
<dbReference type="RefSeq" id="WP_136449361.1">
    <property type="nucleotide sequence ID" value="NZ_CADCWT010000108.1"/>
</dbReference>
<proteinExistence type="inferred from homology"/>
<comment type="similarity">
    <text evidence="1">Belongs to the non-flavoprotein flavin reductase family.</text>
</comment>
<dbReference type="SUPFAM" id="SSF50475">
    <property type="entry name" value="FMN-binding split barrel"/>
    <property type="match status" value="1"/>
</dbReference>
<accession>A0A4S5CKY0</accession>
<keyword evidence="5" id="KW-1185">Reference proteome</keyword>
<name>A0A4S5CKY0_9ACTN</name>
<evidence type="ECO:0000259" key="3">
    <source>
        <dbReference type="SMART" id="SM00903"/>
    </source>
</evidence>
<evidence type="ECO:0000256" key="2">
    <source>
        <dbReference type="ARBA" id="ARBA00023002"/>
    </source>
</evidence>
<dbReference type="GO" id="GO:0042602">
    <property type="term" value="F:riboflavin reductase (NADPH) activity"/>
    <property type="evidence" value="ECO:0007669"/>
    <property type="project" value="TreeGrafter"/>
</dbReference>
<organism evidence="4 5">
    <name type="scientific">Candidatus Frankia alpina</name>
    <dbReference type="NCBI Taxonomy" id="2699483"/>
    <lineage>
        <taxon>Bacteria</taxon>
        <taxon>Bacillati</taxon>
        <taxon>Actinomycetota</taxon>
        <taxon>Actinomycetes</taxon>
        <taxon>Frankiales</taxon>
        <taxon>Frankiaceae</taxon>
        <taxon>Frankia</taxon>
    </lineage>
</organism>
<dbReference type="Gene3D" id="2.30.110.10">
    <property type="entry name" value="Electron Transport, Fmn-binding Protein, Chain A"/>
    <property type="match status" value="1"/>
</dbReference>
<keyword evidence="2" id="KW-0560">Oxidoreductase</keyword>
<dbReference type="InterPro" id="IPR002563">
    <property type="entry name" value="Flavin_Rdtase-like_dom"/>
</dbReference>
<dbReference type="Pfam" id="PF01613">
    <property type="entry name" value="Flavin_Reduct"/>
    <property type="match status" value="1"/>
</dbReference>
<dbReference type="OrthoDB" id="9792858at2"/>
<dbReference type="SMART" id="SM00903">
    <property type="entry name" value="Flavin_Reduct"/>
    <property type="match status" value="1"/>
</dbReference>
<protein>
    <submittedName>
        <fullName evidence="4">Flavin reductase family protein</fullName>
    </submittedName>
</protein>
<dbReference type="InterPro" id="IPR012349">
    <property type="entry name" value="Split_barrel_FMN-bd"/>
</dbReference>
<evidence type="ECO:0000313" key="4">
    <source>
        <dbReference type="EMBL" id="THJ45341.1"/>
    </source>
</evidence>
<dbReference type="GO" id="GO:0010181">
    <property type="term" value="F:FMN binding"/>
    <property type="evidence" value="ECO:0007669"/>
    <property type="project" value="InterPro"/>
</dbReference>
<dbReference type="Proteomes" id="UP000305282">
    <property type="component" value="Unassembled WGS sequence"/>
</dbReference>
<dbReference type="EMBL" id="SSXH01000712">
    <property type="protein sequence ID" value="THJ45341.1"/>
    <property type="molecule type" value="Genomic_DNA"/>
</dbReference>
<sequence>MSHFATGVVIVTAMAGDRPVGLTCQSFTALSLDPPMILFCPARTSTSWPVLAACGRLCVNILSADQHEISNGFARSGADKFAGVAWTPLSNGAPALERAAAHIGASIAEVHDGGDHHIVTCHVESLRAGEGGAPLLYYRSEYRHLRPQD</sequence>
<gene>
    <name evidence="4" type="ORF">E7Y31_19980</name>
</gene>
<feature type="domain" description="Flavin reductase like" evidence="3">
    <location>
        <begin position="1"/>
        <end position="144"/>
    </location>
</feature>
<evidence type="ECO:0000256" key="1">
    <source>
        <dbReference type="ARBA" id="ARBA00008898"/>
    </source>
</evidence>
<evidence type="ECO:0000313" key="5">
    <source>
        <dbReference type="Proteomes" id="UP000305282"/>
    </source>
</evidence>
<dbReference type="PANTHER" id="PTHR30466">
    <property type="entry name" value="FLAVIN REDUCTASE"/>
    <property type="match status" value="1"/>
</dbReference>
<dbReference type="PANTHER" id="PTHR30466:SF11">
    <property type="entry name" value="FLAVIN-DEPENDENT MONOOXYGENASE, REDUCTASE SUBUNIT HSAB"/>
    <property type="match status" value="1"/>
</dbReference>
<dbReference type="InterPro" id="IPR050268">
    <property type="entry name" value="NADH-dep_flavin_reductase"/>
</dbReference>